<feature type="signal peptide" evidence="2">
    <location>
        <begin position="1"/>
        <end position="18"/>
    </location>
</feature>
<sequence length="508" mass="56170">MKYLLAILLITFCSQTFAQQFTLIEKGEIATDTTNTNGASFVDYDNDGDLDIFLSNANTPFGFNTLYKNQGNDVFEKVNAGEVTNMQTVSFGHTWGDYDNDGLLDLFVVNAFTNIGSLLYKNLGNDKFQRNENYNSGKSNVMGFAASWRDFDNDGYLDLTVIHPAGGFVGLPTTGNFLFKNNGDQFGSFTEELTTPVTRRTAPFTNANWVDYDMDGDSDLFIGSGPANGTLAPDFHYKNMLNETGALSFQQIRNTTFANDSLDGQTWNWIDIDNDGDLDAYMTNWGGVQGGFKNNLYLNKGDTIVRVNEGAIVNDIGISLANVWADFDNDGDLDVYVGNGGNQPNRYYENDGKGNFTSIEKGHFVETAKNTWGVSAGDYNNDGRVDLFVSNKTGYIRGGDVNFLYRNDTNNNNNWIIIKCVGEKSNKTGIGTKIKLTSKIDGKAVTQYREIGSNATFLGINDLRAHFGLNKSKTIDKVELIWPSGQVDRYENVNSNQILVATEGKSLK</sequence>
<dbReference type="Proteomes" id="UP000662783">
    <property type="component" value="Chromosome"/>
</dbReference>
<feature type="chain" id="PRO_5038090142" evidence="2">
    <location>
        <begin position="19"/>
        <end position="508"/>
    </location>
</feature>
<name>A0A975A2E8_9BACT</name>
<protein>
    <submittedName>
        <fullName evidence="4">CRTAC1 family protein</fullName>
    </submittedName>
</protein>
<dbReference type="Pfam" id="PF07593">
    <property type="entry name" value="UnbV_ASPIC"/>
    <property type="match status" value="1"/>
</dbReference>
<evidence type="ECO:0000313" key="4">
    <source>
        <dbReference type="EMBL" id="QSE99220.1"/>
    </source>
</evidence>
<evidence type="ECO:0000259" key="3">
    <source>
        <dbReference type="Pfam" id="PF07593"/>
    </source>
</evidence>
<keyword evidence="1 2" id="KW-0732">Signal</keyword>
<feature type="domain" description="ASPIC/UnbV" evidence="3">
    <location>
        <begin position="429"/>
        <end position="499"/>
    </location>
</feature>
<dbReference type="PANTHER" id="PTHR16026:SF0">
    <property type="entry name" value="CARTILAGE ACIDIC PROTEIN 1"/>
    <property type="match status" value="1"/>
</dbReference>
<evidence type="ECO:0000256" key="1">
    <source>
        <dbReference type="ARBA" id="ARBA00022729"/>
    </source>
</evidence>
<dbReference type="SUPFAM" id="SSF69318">
    <property type="entry name" value="Integrin alpha N-terminal domain"/>
    <property type="match status" value="1"/>
</dbReference>
<dbReference type="KEGG" id="fuv:JR347_09070"/>
<gene>
    <name evidence="4" type="ORF">JR347_09070</name>
</gene>
<evidence type="ECO:0000313" key="5">
    <source>
        <dbReference type="Proteomes" id="UP000662783"/>
    </source>
</evidence>
<organism evidence="4 5">
    <name type="scientific">Fulvivirga lutea</name>
    <dbReference type="NCBI Taxonomy" id="2810512"/>
    <lineage>
        <taxon>Bacteria</taxon>
        <taxon>Pseudomonadati</taxon>
        <taxon>Bacteroidota</taxon>
        <taxon>Cytophagia</taxon>
        <taxon>Cytophagales</taxon>
        <taxon>Fulvivirgaceae</taxon>
        <taxon>Fulvivirga</taxon>
    </lineage>
</organism>
<proteinExistence type="predicted"/>
<dbReference type="InterPro" id="IPR028994">
    <property type="entry name" value="Integrin_alpha_N"/>
</dbReference>
<dbReference type="AlphaFoldDB" id="A0A975A2E8"/>
<accession>A0A975A2E8</accession>
<dbReference type="InterPro" id="IPR011519">
    <property type="entry name" value="UnbV_ASPIC"/>
</dbReference>
<reference evidence="4" key="1">
    <citation type="submission" date="2021-02" db="EMBL/GenBank/DDBJ databases">
        <title>Fulvivirga sp. S481 isolated from sea water.</title>
        <authorList>
            <person name="Bae S.S."/>
            <person name="Baek K."/>
        </authorList>
    </citation>
    <scope>NUCLEOTIDE SEQUENCE</scope>
    <source>
        <strain evidence="4">S481</strain>
    </source>
</reference>
<dbReference type="Gene3D" id="2.130.10.130">
    <property type="entry name" value="Integrin alpha, N-terminal"/>
    <property type="match status" value="2"/>
</dbReference>
<dbReference type="RefSeq" id="WP_205723731.1">
    <property type="nucleotide sequence ID" value="NZ_CP070608.1"/>
</dbReference>
<dbReference type="EMBL" id="CP070608">
    <property type="protein sequence ID" value="QSE99220.1"/>
    <property type="molecule type" value="Genomic_DNA"/>
</dbReference>
<dbReference type="InterPro" id="IPR013517">
    <property type="entry name" value="FG-GAP"/>
</dbReference>
<keyword evidence="5" id="KW-1185">Reference proteome</keyword>
<dbReference type="InterPro" id="IPR027039">
    <property type="entry name" value="Crtac1"/>
</dbReference>
<dbReference type="Pfam" id="PF13517">
    <property type="entry name" value="FG-GAP_3"/>
    <property type="match status" value="2"/>
</dbReference>
<dbReference type="PANTHER" id="PTHR16026">
    <property type="entry name" value="CARTILAGE ACIDIC PROTEIN 1"/>
    <property type="match status" value="1"/>
</dbReference>
<evidence type="ECO:0000256" key="2">
    <source>
        <dbReference type="SAM" id="SignalP"/>
    </source>
</evidence>